<protein>
    <submittedName>
        <fullName evidence="11">Peptidase S11, D-alanyl-D-alanine carboxypeptidase 1</fullName>
    </submittedName>
</protein>
<evidence type="ECO:0000256" key="6">
    <source>
        <dbReference type="ARBA" id="ARBA00023316"/>
    </source>
</evidence>
<evidence type="ECO:0000256" key="9">
    <source>
        <dbReference type="RuleBase" id="RU004016"/>
    </source>
</evidence>
<dbReference type="PANTHER" id="PTHR21581:SF6">
    <property type="entry name" value="TRAFFICKING PROTEIN PARTICLE COMPLEX SUBUNIT 12"/>
    <property type="match status" value="1"/>
</dbReference>
<dbReference type="GO" id="GO:0071555">
    <property type="term" value="P:cell wall organization"/>
    <property type="evidence" value="ECO:0007669"/>
    <property type="project" value="UniProtKB-KW"/>
</dbReference>
<dbReference type="InterPro" id="IPR018044">
    <property type="entry name" value="Peptidase_S11"/>
</dbReference>
<keyword evidence="11" id="KW-0121">Carboxypeptidase</keyword>
<feature type="active site" evidence="7">
    <location>
        <position position="129"/>
    </location>
</feature>
<feature type="binding site" evidence="8">
    <location>
        <position position="231"/>
    </location>
    <ligand>
        <name>substrate</name>
    </ligand>
</feature>
<proteinExistence type="inferred from homology"/>
<dbReference type="GO" id="GO:0009252">
    <property type="term" value="P:peptidoglycan biosynthetic process"/>
    <property type="evidence" value="ECO:0007669"/>
    <property type="project" value="UniProtKB-KW"/>
</dbReference>
<evidence type="ECO:0000256" key="7">
    <source>
        <dbReference type="PIRSR" id="PIRSR618044-1"/>
    </source>
</evidence>
<keyword evidence="5" id="KW-0573">Peptidoglycan synthesis</keyword>
<feature type="domain" description="Peptidase S11 D-alanyl-D-alanine carboxypeptidase A N-terminal" evidence="10">
    <location>
        <begin position="39"/>
        <end position="261"/>
    </location>
</feature>
<evidence type="ECO:0000256" key="8">
    <source>
        <dbReference type="PIRSR" id="PIRSR618044-2"/>
    </source>
</evidence>
<evidence type="ECO:0000256" key="3">
    <source>
        <dbReference type="ARBA" id="ARBA00022801"/>
    </source>
</evidence>
<dbReference type="GO" id="GO:0006508">
    <property type="term" value="P:proteolysis"/>
    <property type="evidence" value="ECO:0007669"/>
    <property type="project" value="InterPro"/>
</dbReference>
<keyword evidence="4" id="KW-0133">Cell shape</keyword>
<dbReference type="KEGG" id="mes:Meso_0634"/>
<name>Q11KP1_CHESB</name>
<dbReference type="PANTHER" id="PTHR21581">
    <property type="entry name" value="D-ALANYL-D-ALANINE CARBOXYPEPTIDASE"/>
    <property type="match status" value="1"/>
</dbReference>
<dbReference type="OrthoDB" id="9795979at2"/>
<dbReference type="STRING" id="266779.Meso_0634"/>
<dbReference type="Pfam" id="PF00768">
    <property type="entry name" value="Peptidase_S11"/>
    <property type="match status" value="1"/>
</dbReference>
<dbReference type="InterPro" id="IPR012338">
    <property type="entry name" value="Beta-lactam/transpept-like"/>
</dbReference>
<evidence type="ECO:0000313" key="11">
    <source>
        <dbReference type="EMBL" id="ABG62034.1"/>
    </source>
</evidence>
<comment type="similarity">
    <text evidence="1 9">Belongs to the peptidase S11 family.</text>
</comment>
<dbReference type="EMBL" id="CP000390">
    <property type="protein sequence ID" value="ABG62034.1"/>
    <property type="molecule type" value="Genomic_DNA"/>
</dbReference>
<organism evidence="11">
    <name type="scientific">Chelativorans sp. (strain BNC1)</name>
    <dbReference type="NCBI Taxonomy" id="266779"/>
    <lineage>
        <taxon>Bacteria</taxon>
        <taxon>Pseudomonadati</taxon>
        <taxon>Pseudomonadota</taxon>
        <taxon>Alphaproteobacteria</taxon>
        <taxon>Hyphomicrobiales</taxon>
        <taxon>Phyllobacteriaceae</taxon>
        <taxon>Chelativorans</taxon>
    </lineage>
</organism>
<dbReference type="InterPro" id="IPR001967">
    <property type="entry name" value="Peptidase_S11_N"/>
</dbReference>
<dbReference type="AlphaFoldDB" id="Q11KP1"/>
<dbReference type="PROSITE" id="PS51257">
    <property type="entry name" value="PROKAR_LIPOPROTEIN"/>
    <property type="match status" value="1"/>
</dbReference>
<dbReference type="eggNOG" id="COG1686">
    <property type="taxonomic scope" value="Bacteria"/>
</dbReference>
<dbReference type="GO" id="GO:0009002">
    <property type="term" value="F:serine-type D-Ala-D-Ala carboxypeptidase activity"/>
    <property type="evidence" value="ECO:0007669"/>
    <property type="project" value="InterPro"/>
</dbReference>
<evidence type="ECO:0000256" key="5">
    <source>
        <dbReference type="ARBA" id="ARBA00022984"/>
    </source>
</evidence>
<keyword evidence="3" id="KW-0378">Hydrolase</keyword>
<feature type="active site" description="Acyl-ester intermediate" evidence="7">
    <location>
        <position position="69"/>
    </location>
</feature>
<keyword evidence="2" id="KW-0732">Signal</keyword>
<dbReference type="PRINTS" id="PR00725">
    <property type="entry name" value="DADACBPTASE1"/>
</dbReference>
<reference evidence="11" key="1">
    <citation type="submission" date="2006-06" db="EMBL/GenBank/DDBJ databases">
        <title>Complete sequence of chromosome of Chelativorans sp. BNC1.</title>
        <authorList>
            <consortium name="US DOE Joint Genome Institute"/>
            <person name="Copeland A."/>
            <person name="Lucas S."/>
            <person name="Lapidus A."/>
            <person name="Barry K."/>
            <person name="Detter J.C."/>
            <person name="Glavina del Rio T."/>
            <person name="Hammon N."/>
            <person name="Israni S."/>
            <person name="Dalin E."/>
            <person name="Tice H."/>
            <person name="Pitluck S."/>
            <person name="Chertkov O."/>
            <person name="Brettin T."/>
            <person name="Bruce D."/>
            <person name="Han C."/>
            <person name="Tapia R."/>
            <person name="Gilna P."/>
            <person name="Schmutz J."/>
            <person name="Larimer F."/>
            <person name="Land M."/>
            <person name="Hauser L."/>
            <person name="Kyrpides N."/>
            <person name="Mikhailova N."/>
            <person name="Richardson P."/>
        </authorList>
    </citation>
    <scope>NUCLEOTIDE SEQUENCE</scope>
    <source>
        <strain evidence="11">BNC1</strain>
    </source>
</reference>
<keyword evidence="11" id="KW-0645">Protease</keyword>
<evidence type="ECO:0000259" key="10">
    <source>
        <dbReference type="Pfam" id="PF00768"/>
    </source>
</evidence>
<sequence precursor="true">MRIGSLALPRLFWLAFIVLPFVSGCGSTSAVAPLVQPIESEKYSSIVVDAGSGEILHQYAADAPRYPASLTKMMTLYLLFEAIDSGILSPTSRITASAYAASRPPSKLGLRPGDSFDVQTAILALCVKSANDVAAAVAEHLGGTEQQFAGMMTAKARQLGMRSTVFTNASGLPDSGQMTTARDMALLALALHNRFPHHYHVFANQSFAHEGRTIKGHNDLLGRVDGVDGIKTGYIRASGYNIATSAARGRKRIVVIVMGGDTARSRNAHVERLLEAYLPQAGFAAIR</sequence>
<dbReference type="SUPFAM" id="SSF56601">
    <property type="entry name" value="beta-lactamase/transpeptidase-like"/>
    <property type="match status" value="1"/>
</dbReference>
<evidence type="ECO:0000256" key="2">
    <source>
        <dbReference type="ARBA" id="ARBA00022729"/>
    </source>
</evidence>
<accession>Q11KP1</accession>
<keyword evidence="6" id="KW-0961">Cell wall biogenesis/degradation</keyword>
<feature type="active site" description="Proton acceptor" evidence="7">
    <location>
        <position position="72"/>
    </location>
</feature>
<dbReference type="GO" id="GO:0008360">
    <property type="term" value="P:regulation of cell shape"/>
    <property type="evidence" value="ECO:0007669"/>
    <property type="project" value="UniProtKB-KW"/>
</dbReference>
<evidence type="ECO:0000256" key="1">
    <source>
        <dbReference type="ARBA" id="ARBA00007164"/>
    </source>
</evidence>
<evidence type="ECO:0000256" key="4">
    <source>
        <dbReference type="ARBA" id="ARBA00022960"/>
    </source>
</evidence>
<dbReference type="HOGENOM" id="CLU_027070_1_2_5"/>
<dbReference type="Gene3D" id="3.40.710.10">
    <property type="entry name" value="DD-peptidase/beta-lactamase superfamily"/>
    <property type="match status" value="1"/>
</dbReference>
<gene>
    <name evidence="11" type="ordered locus">Meso_0634</name>
</gene>